<organism evidence="1 2">
    <name type="scientific">Allokutzneria albata</name>
    <name type="common">Kibdelosporangium albatum</name>
    <dbReference type="NCBI Taxonomy" id="211114"/>
    <lineage>
        <taxon>Bacteria</taxon>
        <taxon>Bacillati</taxon>
        <taxon>Actinomycetota</taxon>
        <taxon>Actinomycetes</taxon>
        <taxon>Pseudonocardiales</taxon>
        <taxon>Pseudonocardiaceae</taxon>
        <taxon>Allokutzneria</taxon>
    </lineage>
</organism>
<sequence length="67" mass="7723">MGYRWRYQDSTEVDVIGPDERFDEQADAEQWLEENWPDLLDGGVDQVTLLDGDTPVYGPMSLHPPEQ</sequence>
<evidence type="ECO:0000313" key="2">
    <source>
        <dbReference type="Proteomes" id="UP000183376"/>
    </source>
</evidence>
<dbReference type="Proteomes" id="UP000183376">
    <property type="component" value="Chromosome I"/>
</dbReference>
<dbReference type="AlphaFoldDB" id="A0A1H0CNS0"/>
<dbReference type="STRING" id="211114.SAMN04489726_7333"/>
<accession>A0A1H0CNS0</accession>
<dbReference type="EMBL" id="LT629701">
    <property type="protein sequence ID" value="SDN59567.1"/>
    <property type="molecule type" value="Genomic_DNA"/>
</dbReference>
<name>A0A1H0CNS0_ALLAB</name>
<proteinExistence type="predicted"/>
<evidence type="ECO:0000313" key="1">
    <source>
        <dbReference type="EMBL" id="SDN59567.1"/>
    </source>
</evidence>
<keyword evidence="2" id="KW-1185">Reference proteome</keyword>
<reference evidence="1 2" key="1">
    <citation type="submission" date="2016-10" db="EMBL/GenBank/DDBJ databases">
        <authorList>
            <person name="de Groot N.N."/>
        </authorList>
    </citation>
    <scope>NUCLEOTIDE SEQUENCE [LARGE SCALE GENOMIC DNA]</scope>
    <source>
        <strain evidence="1 2">DSM 44149</strain>
    </source>
</reference>
<dbReference type="eggNOG" id="ENOG50339NW">
    <property type="taxonomic scope" value="Bacteria"/>
</dbReference>
<gene>
    <name evidence="1" type="ORF">SAMN04489726_7333</name>
</gene>
<dbReference type="OrthoDB" id="3214648at2"/>
<protein>
    <submittedName>
        <fullName evidence="1">Uncharacterized protein</fullName>
    </submittedName>
</protein>
<dbReference type="RefSeq" id="WP_030428708.1">
    <property type="nucleotide sequence ID" value="NZ_JOEF01000004.1"/>
</dbReference>